<dbReference type="Pfam" id="PF03702">
    <property type="entry name" value="AnmK"/>
    <property type="match status" value="1"/>
</dbReference>
<evidence type="ECO:0000256" key="1">
    <source>
        <dbReference type="HAMAP-Rule" id="MF_01270"/>
    </source>
</evidence>
<dbReference type="GO" id="GO:0006040">
    <property type="term" value="P:amino sugar metabolic process"/>
    <property type="evidence" value="ECO:0007669"/>
    <property type="project" value="InterPro"/>
</dbReference>
<comment type="pathway">
    <text evidence="1">Cell wall biogenesis; peptidoglycan recycling.</text>
</comment>
<dbReference type="PANTHER" id="PTHR30605:SF0">
    <property type="entry name" value="ANHYDRO-N-ACETYLMURAMIC ACID KINASE"/>
    <property type="match status" value="1"/>
</dbReference>
<dbReference type="OrthoDB" id="9763949at2"/>
<gene>
    <name evidence="1 2" type="primary">anmK</name>
    <name evidence="2" type="ORF">VIN01S_14440</name>
</gene>
<evidence type="ECO:0000313" key="3">
    <source>
        <dbReference type="Proteomes" id="UP000318717"/>
    </source>
</evidence>
<feature type="binding site" evidence="1">
    <location>
        <begin position="13"/>
        <end position="20"/>
    </location>
    <ligand>
        <name>ATP</name>
        <dbReference type="ChEBI" id="CHEBI:30616"/>
    </ligand>
</feature>
<keyword evidence="1" id="KW-0119">Carbohydrate metabolism</keyword>
<keyword evidence="3" id="KW-1185">Reference proteome</keyword>
<keyword evidence="1" id="KW-0067">ATP-binding</keyword>
<dbReference type="SUPFAM" id="SSF53067">
    <property type="entry name" value="Actin-like ATPase domain"/>
    <property type="match status" value="1"/>
</dbReference>
<dbReference type="EC" id="2.7.1.170" evidence="1"/>
<keyword evidence="1" id="KW-0808">Transferase</keyword>
<comment type="similarity">
    <text evidence="1">Belongs to the anhydro-N-acetylmuramic acid kinase family.</text>
</comment>
<comment type="pathway">
    <text evidence="1">Amino-sugar metabolism; 1,6-anhydro-N-acetylmuramate degradation.</text>
</comment>
<dbReference type="GO" id="GO:0097175">
    <property type="term" value="P:1,6-anhydro-N-acetyl-beta-muramic acid catabolic process"/>
    <property type="evidence" value="ECO:0007669"/>
    <property type="project" value="UniProtKB-UniRule"/>
</dbReference>
<dbReference type="NCBIfam" id="NF007148">
    <property type="entry name" value="PRK09585.3-2"/>
    <property type="match status" value="1"/>
</dbReference>
<comment type="caution">
    <text evidence="2">The sequence shown here is derived from an EMBL/GenBank/DDBJ whole genome shotgun (WGS) entry which is preliminary data.</text>
</comment>
<organism evidence="2 3">
    <name type="scientific">Vibrio inusitatus NBRC 102082</name>
    <dbReference type="NCBI Taxonomy" id="1219070"/>
    <lineage>
        <taxon>Bacteria</taxon>
        <taxon>Pseudomonadati</taxon>
        <taxon>Pseudomonadota</taxon>
        <taxon>Gammaproteobacteria</taxon>
        <taxon>Vibrionales</taxon>
        <taxon>Vibrionaceae</taxon>
        <taxon>Vibrio</taxon>
    </lineage>
</organism>
<dbReference type="GO" id="GO:0016773">
    <property type="term" value="F:phosphotransferase activity, alcohol group as acceptor"/>
    <property type="evidence" value="ECO:0007669"/>
    <property type="project" value="UniProtKB-UniRule"/>
</dbReference>
<dbReference type="UniPathway" id="UPA00343"/>
<comment type="catalytic activity">
    <reaction evidence="1">
        <text>1,6-anhydro-N-acetyl-beta-muramate + ATP + H2O = N-acetyl-D-muramate 6-phosphate + ADP + H(+)</text>
        <dbReference type="Rhea" id="RHEA:24952"/>
        <dbReference type="ChEBI" id="CHEBI:15377"/>
        <dbReference type="ChEBI" id="CHEBI:15378"/>
        <dbReference type="ChEBI" id="CHEBI:30616"/>
        <dbReference type="ChEBI" id="CHEBI:58690"/>
        <dbReference type="ChEBI" id="CHEBI:58722"/>
        <dbReference type="ChEBI" id="CHEBI:456216"/>
        <dbReference type="EC" id="2.7.1.170"/>
    </reaction>
</comment>
<reference evidence="2 3" key="1">
    <citation type="submission" date="2019-06" db="EMBL/GenBank/DDBJ databases">
        <title>Whole genome shotgun sequence of Vibrio inusitatus NBRC 102082.</title>
        <authorList>
            <person name="Hosoyama A."/>
            <person name="Uohara A."/>
            <person name="Ohji S."/>
            <person name="Ichikawa N."/>
        </authorList>
    </citation>
    <scope>NUCLEOTIDE SEQUENCE [LARGE SCALE GENOMIC DNA]</scope>
    <source>
        <strain evidence="2 3">NBRC 102082</strain>
    </source>
</reference>
<dbReference type="NCBIfam" id="NF007139">
    <property type="entry name" value="PRK09585.1-3"/>
    <property type="match status" value="1"/>
</dbReference>
<accession>A0A4Y3HV62</accession>
<comment type="function">
    <text evidence="1">Catalyzes the specific phosphorylation of 1,6-anhydro-N-acetylmuramic acid (anhMurNAc) with the simultaneous cleavage of the 1,6-anhydro ring, generating MurNAc-6-P. Is required for the utilization of anhMurNAc either imported from the medium or derived from its own cell wall murein, and thus plays a role in cell wall recycling.</text>
</comment>
<dbReference type="RefSeq" id="WP_141344999.1">
    <property type="nucleotide sequence ID" value="NZ_BJLF01000005.1"/>
</dbReference>
<dbReference type="Proteomes" id="UP000318717">
    <property type="component" value="Unassembled WGS sequence"/>
</dbReference>
<dbReference type="AlphaFoldDB" id="A0A4Y3HV62"/>
<protein>
    <recommendedName>
        <fullName evidence="1">Anhydro-N-acetylmuramic acid kinase</fullName>
        <ecNumber evidence="1">2.7.1.170</ecNumber>
    </recommendedName>
    <alternativeName>
        <fullName evidence="1">AnhMurNAc kinase</fullName>
    </alternativeName>
</protein>
<evidence type="ECO:0000313" key="2">
    <source>
        <dbReference type="EMBL" id="GEA50640.1"/>
    </source>
</evidence>
<dbReference type="UniPathway" id="UPA00544"/>
<dbReference type="CDD" id="cd24050">
    <property type="entry name" value="ASKHA_NBD_ANMK"/>
    <property type="match status" value="1"/>
</dbReference>
<proteinExistence type="inferred from homology"/>
<keyword evidence="1" id="KW-0547">Nucleotide-binding</keyword>
<dbReference type="EMBL" id="BJLF01000005">
    <property type="protein sequence ID" value="GEA50640.1"/>
    <property type="molecule type" value="Genomic_DNA"/>
</dbReference>
<name>A0A4Y3HV62_9VIBR</name>
<dbReference type="Gene3D" id="3.30.420.40">
    <property type="match status" value="2"/>
</dbReference>
<dbReference type="PANTHER" id="PTHR30605">
    <property type="entry name" value="ANHYDRO-N-ACETYLMURAMIC ACID KINASE"/>
    <property type="match status" value="1"/>
</dbReference>
<dbReference type="InterPro" id="IPR043129">
    <property type="entry name" value="ATPase_NBD"/>
</dbReference>
<keyword evidence="1 2" id="KW-0418">Kinase</keyword>
<dbReference type="GO" id="GO:0016301">
    <property type="term" value="F:kinase activity"/>
    <property type="evidence" value="ECO:0007669"/>
    <property type="project" value="UniProtKB-KW"/>
</dbReference>
<dbReference type="GO" id="GO:0009254">
    <property type="term" value="P:peptidoglycan turnover"/>
    <property type="evidence" value="ECO:0007669"/>
    <property type="project" value="UniProtKB-UniRule"/>
</dbReference>
<dbReference type="GO" id="GO:0005524">
    <property type="term" value="F:ATP binding"/>
    <property type="evidence" value="ECO:0007669"/>
    <property type="project" value="UniProtKB-UniRule"/>
</dbReference>
<sequence length="372" mass="40992">MDKKELYIGIMSGTSLDGVDLALAHFEHGNTHCLETFEFPLPKGLKQRTLDVCQGQSTTLQELGTLDHQFALLYADAVKAFLTYLKLDSSDITAIGCHGQTVYHQPTGDFPFTTQIGDANLIAVNTGITTVADFRRKDMALGGQGAPLVPAYHQTLFAVTSGCKLVLNIGGISNISVLHPTREVLGYDTGPGNMLMDAWIQKHLNKQFDHDGLFARSGKIQPQLLNLLIQDPYLLELPPKSTGREHYNLAWLEHIINKLEEPLPAEDVQATLLEFTALSIAQQCQLYSTQHDDMLLVCGGGARNTTLMQRLTTLLLDWNIDTTDSQGISGDYMEALAFAWLAYRRIHNLPSNLPKVTGARQATSLGVIYNPE</sequence>
<dbReference type="InterPro" id="IPR005338">
    <property type="entry name" value="Anhydro_N_Ac-Mur_kinase"/>
</dbReference>
<dbReference type="HAMAP" id="MF_01270">
    <property type="entry name" value="AnhMurNAc_kinase"/>
    <property type="match status" value="1"/>
</dbReference>